<evidence type="ECO:0000313" key="1">
    <source>
        <dbReference type="EMBL" id="AJQ95136.1"/>
    </source>
</evidence>
<dbReference type="Pfam" id="PF12843">
    <property type="entry name" value="QSregVF_b"/>
    <property type="match status" value="1"/>
</dbReference>
<dbReference type="EMBL" id="CP007142">
    <property type="protein sequence ID" value="AJQ95136.1"/>
    <property type="molecule type" value="Genomic_DNA"/>
</dbReference>
<reference evidence="1 2" key="1">
    <citation type="submission" date="2014-01" db="EMBL/GenBank/DDBJ databases">
        <title>Full genme sequencing of cellulolytic bacterium Gynuella sunshinyii YC6258T gen. nov., sp. nov.</title>
        <authorList>
            <person name="Khan H."/>
            <person name="Chung E.J."/>
            <person name="Chung Y.R."/>
        </authorList>
    </citation>
    <scope>NUCLEOTIDE SEQUENCE [LARGE SCALE GENOMIC DNA]</scope>
    <source>
        <strain evidence="1 2">YC6258</strain>
    </source>
</reference>
<evidence type="ECO:0000313" key="2">
    <source>
        <dbReference type="Proteomes" id="UP000032266"/>
    </source>
</evidence>
<dbReference type="AlphaFoldDB" id="A0A0C5VLG1"/>
<evidence type="ECO:0008006" key="3">
    <source>
        <dbReference type="Google" id="ProtNLM"/>
    </source>
</evidence>
<gene>
    <name evidence="1" type="ORF">YC6258_03100</name>
</gene>
<dbReference type="InterPro" id="IPR024530">
    <property type="entry name" value="QSregVF_b"/>
</dbReference>
<name>A0A0C5VLG1_9GAMM</name>
<sequence length="86" mass="9982">MFDPENLIKLVRVQMPFGKYSGRLIADLPEEYLLWFEKKDFPKGQLGELMQLSLLIQTSGLKKILEPLRVSTSHPQKPNVHIKFDT</sequence>
<dbReference type="Proteomes" id="UP000032266">
    <property type="component" value="Chromosome"/>
</dbReference>
<organism evidence="1 2">
    <name type="scientific">Gynuella sunshinyii YC6258</name>
    <dbReference type="NCBI Taxonomy" id="1445510"/>
    <lineage>
        <taxon>Bacteria</taxon>
        <taxon>Pseudomonadati</taxon>
        <taxon>Pseudomonadota</taxon>
        <taxon>Gammaproteobacteria</taxon>
        <taxon>Oceanospirillales</taxon>
        <taxon>Saccharospirillaceae</taxon>
        <taxon>Gynuella</taxon>
    </lineage>
</organism>
<protein>
    <recommendedName>
        <fullName evidence="3">Cytoplasmic protein</fullName>
    </recommendedName>
</protein>
<dbReference type="PATRIC" id="fig|1445510.3.peg.3068"/>
<dbReference type="HOGENOM" id="CLU_176025_0_0_6"/>
<proteinExistence type="predicted"/>
<dbReference type="KEGG" id="gsn:YC6258_03100"/>
<dbReference type="STRING" id="1445510.YC6258_03100"/>
<dbReference type="OrthoDB" id="9807855at2"/>
<accession>A0A0C5VLG1</accession>
<keyword evidence="2" id="KW-1185">Reference proteome</keyword>